<protein>
    <submittedName>
        <fullName evidence="1">Uncharacterized protein</fullName>
    </submittedName>
</protein>
<proteinExistence type="predicted"/>
<reference evidence="1" key="1">
    <citation type="submission" date="2014-11" db="EMBL/GenBank/DDBJ databases">
        <authorList>
            <person name="Amaro Gonzalez C."/>
        </authorList>
    </citation>
    <scope>NUCLEOTIDE SEQUENCE</scope>
</reference>
<reference evidence="1" key="2">
    <citation type="journal article" date="2015" name="Fish Shellfish Immunol.">
        <title>Early steps in the European eel (Anguilla anguilla)-Vibrio vulnificus interaction in the gills: Role of the RtxA13 toxin.</title>
        <authorList>
            <person name="Callol A."/>
            <person name="Pajuelo D."/>
            <person name="Ebbesson L."/>
            <person name="Teles M."/>
            <person name="MacKenzie S."/>
            <person name="Amaro C."/>
        </authorList>
    </citation>
    <scope>NUCLEOTIDE SEQUENCE</scope>
</reference>
<evidence type="ECO:0000313" key="1">
    <source>
        <dbReference type="EMBL" id="JAH09497.1"/>
    </source>
</evidence>
<accession>A0A0E9PYY9</accession>
<dbReference type="EMBL" id="GBXM01096983">
    <property type="protein sequence ID" value="JAH11594.1"/>
    <property type="molecule type" value="Transcribed_RNA"/>
</dbReference>
<dbReference type="AlphaFoldDB" id="A0A0E9PYY9"/>
<sequence length="41" mass="4570">MDCKDCELTSSSTDPSRGHFSGNLGHLSLHLLWELTPEQKV</sequence>
<organism evidence="1">
    <name type="scientific">Anguilla anguilla</name>
    <name type="common">European freshwater eel</name>
    <name type="synonym">Muraena anguilla</name>
    <dbReference type="NCBI Taxonomy" id="7936"/>
    <lineage>
        <taxon>Eukaryota</taxon>
        <taxon>Metazoa</taxon>
        <taxon>Chordata</taxon>
        <taxon>Craniata</taxon>
        <taxon>Vertebrata</taxon>
        <taxon>Euteleostomi</taxon>
        <taxon>Actinopterygii</taxon>
        <taxon>Neopterygii</taxon>
        <taxon>Teleostei</taxon>
        <taxon>Anguilliformes</taxon>
        <taxon>Anguillidae</taxon>
        <taxon>Anguilla</taxon>
    </lineage>
</organism>
<name>A0A0E9PYY9_ANGAN</name>
<dbReference type="EMBL" id="GBXM01099080">
    <property type="protein sequence ID" value="JAH09497.1"/>
    <property type="molecule type" value="Transcribed_RNA"/>
</dbReference>
<dbReference type="EMBL" id="GBXM01109008">
    <property type="protein sequence ID" value="JAG99568.1"/>
    <property type="molecule type" value="Transcribed_RNA"/>
</dbReference>
<dbReference type="EMBL" id="GBXM01092285">
    <property type="protein sequence ID" value="JAH16292.1"/>
    <property type="molecule type" value="Transcribed_RNA"/>
</dbReference>